<dbReference type="AlphaFoldDB" id="A0A4D5RC58"/>
<name>A0A4D5RC58_IXOSC</name>
<reference evidence="1" key="1">
    <citation type="submission" date="2019-04" db="EMBL/GenBank/DDBJ databases">
        <title>An insight into the mialome of Ixodes scapularis.</title>
        <authorList>
            <person name="Ribeiro J.M."/>
            <person name="Mather T.N."/>
            <person name="Karim S."/>
        </authorList>
    </citation>
    <scope>NUCLEOTIDE SEQUENCE</scope>
</reference>
<organism evidence="1">
    <name type="scientific">Ixodes scapularis</name>
    <name type="common">Black-legged tick</name>
    <name type="synonym">Deer tick</name>
    <dbReference type="NCBI Taxonomy" id="6945"/>
    <lineage>
        <taxon>Eukaryota</taxon>
        <taxon>Metazoa</taxon>
        <taxon>Ecdysozoa</taxon>
        <taxon>Arthropoda</taxon>
        <taxon>Chelicerata</taxon>
        <taxon>Arachnida</taxon>
        <taxon>Acari</taxon>
        <taxon>Parasitiformes</taxon>
        <taxon>Ixodida</taxon>
        <taxon>Ixodoidea</taxon>
        <taxon>Ixodidae</taxon>
        <taxon>Ixodinae</taxon>
        <taxon>Ixodes</taxon>
    </lineage>
</organism>
<proteinExistence type="predicted"/>
<sequence>MPVLALLSTFTALSKSQPDFFTALWRRGAHNKHALQNTVVFLYVDVPELFSLFLRIREAIFSLSPLVHYVACRVQSY</sequence>
<evidence type="ECO:0000313" key="1">
    <source>
        <dbReference type="EMBL" id="MOY34680.1"/>
    </source>
</evidence>
<dbReference type="EMBL" id="GHJT01000709">
    <property type="protein sequence ID" value="MOY34680.1"/>
    <property type="molecule type" value="Transcribed_RNA"/>
</dbReference>
<protein>
    <submittedName>
        <fullName evidence="1">Putative secreted protein</fullName>
    </submittedName>
</protein>
<accession>A0A4D5RC58</accession>